<dbReference type="PANTHER" id="PTHR34448">
    <property type="entry name" value="AMINOPEPTIDASE"/>
    <property type="match status" value="1"/>
</dbReference>
<dbReference type="EMBL" id="BMQL01000028">
    <property type="protein sequence ID" value="GGR22265.1"/>
    <property type="molecule type" value="Genomic_DNA"/>
</dbReference>
<comment type="similarity">
    <text evidence="4">Belongs to the peptidase M29 family.</text>
</comment>
<dbReference type="SUPFAM" id="SSF144052">
    <property type="entry name" value="Thermophilic metalloprotease-like"/>
    <property type="match status" value="1"/>
</dbReference>
<evidence type="ECO:0000256" key="8">
    <source>
        <dbReference type="ARBA" id="ARBA00022801"/>
    </source>
</evidence>
<keyword evidence="9" id="KW-0482">Metalloprotease</keyword>
<accession>A0A918CGY1</accession>
<gene>
    <name evidence="10" type="ORF">GCM10008957_37910</name>
</gene>
<dbReference type="Proteomes" id="UP000603865">
    <property type="component" value="Unassembled WGS sequence"/>
</dbReference>
<reference evidence="10" key="2">
    <citation type="submission" date="2020-09" db="EMBL/GenBank/DDBJ databases">
        <authorList>
            <person name="Sun Q."/>
            <person name="Ohkuma M."/>
        </authorList>
    </citation>
    <scope>NUCLEOTIDE SEQUENCE</scope>
    <source>
        <strain evidence="10">JCM 31311</strain>
    </source>
</reference>
<keyword evidence="8" id="KW-0378">Hydrolase</keyword>
<comment type="cofactor">
    <cofactor evidence="1">
        <name>Co(2+)</name>
        <dbReference type="ChEBI" id="CHEBI:48828"/>
    </cofactor>
</comment>
<comment type="caution">
    <text evidence="10">The sequence shown here is derived from an EMBL/GenBank/DDBJ whole genome shotgun (WGS) entry which is preliminary data.</text>
</comment>
<proteinExistence type="inferred from homology"/>
<evidence type="ECO:0000256" key="4">
    <source>
        <dbReference type="ARBA" id="ARBA00008236"/>
    </source>
</evidence>
<comment type="cofactor">
    <cofactor evidence="2">
        <name>Mg(2+)</name>
        <dbReference type="ChEBI" id="CHEBI:18420"/>
    </cofactor>
</comment>
<dbReference type="InterPro" id="IPR035097">
    <property type="entry name" value="M29_N-terminal"/>
</dbReference>
<keyword evidence="5 10" id="KW-0031">Aminopeptidase</keyword>
<dbReference type="RefSeq" id="WP_189092077.1">
    <property type="nucleotide sequence ID" value="NZ_BMQL01000028.1"/>
</dbReference>
<evidence type="ECO:0000256" key="1">
    <source>
        <dbReference type="ARBA" id="ARBA00001941"/>
    </source>
</evidence>
<evidence type="ECO:0000256" key="6">
    <source>
        <dbReference type="ARBA" id="ARBA00022670"/>
    </source>
</evidence>
<protein>
    <submittedName>
        <fullName evidence="10">Aminopeptidase</fullName>
    </submittedName>
</protein>
<name>A0A918CGY1_9DEIO</name>
<dbReference type="Pfam" id="PF02073">
    <property type="entry name" value="Peptidase_M29"/>
    <property type="match status" value="1"/>
</dbReference>
<keyword evidence="6" id="KW-0645">Protease</keyword>
<dbReference type="GO" id="GO:0004177">
    <property type="term" value="F:aminopeptidase activity"/>
    <property type="evidence" value="ECO:0007669"/>
    <property type="project" value="UniProtKB-KW"/>
</dbReference>
<comment type="cofactor">
    <cofactor evidence="3">
        <name>Zn(2+)</name>
        <dbReference type="ChEBI" id="CHEBI:29105"/>
    </cofactor>
</comment>
<keyword evidence="7" id="KW-0479">Metal-binding</keyword>
<evidence type="ECO:0000313" key="11">
    <source>
        <dbReference type="Proteomes" id="UP000603865"/>
    </source>
</evidence>
<sequence>MPDQAFYRRYAELAVQVAVPVLPGQHLLIVSPPEASSVAQAIAQAAYHAGAADVDILYEDAQANSLKVQFAALERLKIFPAWTAQALNAHAEAGQPILSLHAPQPQSVVGSVTAERVGLAAAARNAALESYGMRRSRVQFNWSVMAVATPAWAELLRPDLPPQEALNWLWQVLARLLRLDTPDPALAWQTHAARLMQRCAALDALHIHELHFEGPGTDLHIGLPEGHRWFGPLVPSTFGLYGIPNMPTEEISTLPHRLAAEGRVRMTRPLVIHGQLIEELDLTFEGGRVTALHCPVGEATLRQLLETDEGAAHLGEVALVSEGSLVSSEHRTFYSTLIDENASCHLALGRAYPVTLAGGAELGLTEFQAAGGNHSQVHLDFMVGSPRLQVTALKADGEPVTILREGRWVQ</sequence>
<dbReference type="AlphaFoldDB" id="A0A918CGY1"/>
<dbReference type="Gene3D" id="3.40.1830.10">
    <property type="entry name" value="Thermophilic metalloprotease (M29)"/>
    <property type="match status" value="1"/>
</dbReference>
<reference evidence="10" key="1">
    <citation type="journal article" date="2014" name="Int. J. Syst. Evol. Microbiol.">
        <title>Complete genome sequence of Corynebacterium casei LMG S-19264T (=DSM 44701T), isolated from a smear-ripened cheese.</title>
        <authorList>
            <consortium name="US DOE Joint Genome Institute (JGI-PGF)"/>
            <person name="Walter F."/>
            <person name="Albersmeier A."/>
            <person name="Kalinowski J."/>
            <person name="Ruckert C."/>
        </authorList>
    </citation>
    <scope>NUCLEOTIDE SEQUENCE</scope>
    <source>
        <strain evidence="10">JCM 31311</strain>
    </source>
</reference>
<dbReference type="PRINTS" id="PR00919">
    <property type="entry name" value="THERMOPTASE"/>
</dbReference>
<evidence type="ECO:0000256" key="2">
    <source>
        <dbReference type="ARBA" id="ARBA00001946"/>
    </source>
</evidence>
<dbReference type="PANTHER" id="PTHR34448:SF3">
    <property type="entry name" value="AMINOPEPTIDASE AMPS"/>
    <property type="match status" value="1"/>
</dbReference>
<organism evidence="10 11">
    <name type="scientific">Deinococcus ruber</name>
    <dbReference type="NCBI Taxonomy" id="1848197"/>
    <lineage>
        <taxon>Bacteria</taxon>
        <taxon>Thermotogati</taxon>
        <taxon>Deinococcota</taxon>
        <taxon>Deinococci</taxon>
        <taxon>Deinococcales</taxon>
        <taxon>Deinococcaceae</taxon>
        <taxon>Deinococcus</taxon>
    </lineage>
</organism>
<dbReference type="GO" id="GO:0046872">
    <property type="term" value="F:metal ion binding"/>
    <property type="evidence" value="ECO:0007669"/>
    <property type="project" value="UniProtKB-KW"/>
</dbReference>
<evidence type="ECO:0000256" key="7">
    <source>
        <dbReference type="ARBA" id="ARBA00022723"/>
    </source>
</evidence>
<evidence type="ECO:0000256" key="3">
    <source>
        <dbReference type="ARBA" id="ARBA00001947"/>
    </source>
</evidence>
<keyword evidence="11" id="KW-1185">Reference proteome</keyword>
<dbReference type="GO" id="GO:0008237">
    <property type="term" value="F:metallopeptidase activity"/>
    <property type="evidence" value="ECO:0007669"/>
    <property type="project" value="UniProtKB-KW"/>
</dbReference>
<dbReference type="GO" id="GO:0006508">
    <property type="term" value="P:proteolysis"/>
    <property type="evidence" value="ECO:0007669"/>
    <property type="project" value="UniProtKB-KW"/>
</dbReference>
<dbReference type="InterPro" id="IPR052170">
    <property type="entry name" value="M29_Exopeptidase"/>
</dbReference>
<evidence type="ECO:0000256" key="9">
    <source>
        <dbReference type="ARBA" id="ARBA00023049"/>
    </source>
</evidence>
<evidence type="ECO:0000313" key="10">
    <source>
        <dbReference type="EMBL" id="GGR22265.1"/>
    </source>
</evidence>
<evidence type="ECO:0000256" key="5">
    <source>
        <dbReference type="ARBA" id="ARBA00022438"/>
    </source>
</evidence>
<dbReference type="InterPro" id="IPR000787">
    <property type="entry name" value="Peptidase_M29"/>
</dbReference>